<feature type="compositionally biased region" description="Basic and acidic residues" evidence="3">
    <location>
        <begin position="1014"/>
        <end position="1034"/>
    </location>
</feature>
<feature type="compositionally biased region" description="Acidic residues" evidence="3">
    <location>
        <begin position="369"/>
        <end position="385"/>
    </location>
</feature>
<comment type="caution">
    <text evidence="5">The sequence shown here is derived from an EMBL/GenBank/DDBJ whole genome shotgun (WGS) entry which is preliminary data.</text>
</comment>
<gene>
    <name evidence="5" type="ORF">MVEN_01793100</name>
</gene>
<feature type="compositionally biased region" description="Basic and acidic residues" evidence="3">
    <location>
        <begin position="1"/>
        <end position="11"/>
    </location>
</feature>
<dbReference type="PROSITE" id="PS50048">
    <property type="entry name" value="ZN2_CY6_FUNGAL_2"/>
    <property type="match status" value="1"/>
</dbReference>
<accession>A0A8H7CNT0</accession>
<evidence type="ECO:0000313" key="5">
    <source>
        <dbReference type="EMBL" id="KAF7342058.1"/>
    </source>
</evidence>
<dbReference type="GO" id="GO:0000981">
    <property type="term" value="F:DNA-binding transcription factor activity, RNA polymerase II-specific"/>
    <property type="evidence" value="ECO:0007669"/>
    <property type="project" value="InterPro"/>
</dbReference>
<feature type="region of interest" description="Disordered" evidence="3">
    <location>
        <begin position="343"/>
        <end position="413"/>
    </location>
</feature>
<feature type="region of interest" description="Disordered" evidence="3">
    <location>
        <begin position="922"/>
        <end position="996"/>
    </location>
</feature>
<feature type="compositionally biased region" description="Low complexity" evidence="3">
    <location>
        <begin position="12"/>
        <end position="23"/>
    </location>
</feature>
<feature type="compositionally biased region" description="Low complexity" evidence="3">
    <location>
        <begin position="539"/>
        <end position="552"/>
    </location>
</feature>
<feature type="compositionally biased region" description="Gly residues" evidence="3">
    <location>
        <begin position="1308"/>
        <end position="1320"/>
    </location>
</feature>
<feature type="compositionally biased region" description="Low complexity" evidence="3">
    <location>
        <begin position="1230"/>
        <end position="1257"/>
    </location>
</feature>
<evidence type="ECO:0000256" key="3">
    <source>
        <dbReference type="SAM" id="MobiDB-lite"/>
    </source>
</evidence>
<dbReference type="Proteomes" id="UP000620124">
    <property type="component" value="Unassembled WGS sequence"/>
</dbReference>
<feature type="region of interest" description="Disordered" evidence="3">
    <location>
        <begin position="622"/>
        <end position="719"/>
    </location>
</feature>
<dbReference type="InterPro" id="IPR001138">
    <property type="entry name" value="Zn2Cys6_DnaBD"/>
</dbReference>
<feature type="compositionally biased region" description="Basic residues" evidence="3">
    <location>
        <begin position="979"/>
        <end position="992"/>
    </location>
</feature>
<dbReference type="PANTHER" id="PTHR31001">
    <property type="entry name" value="UNCHARACTERIZED TRANSCRIPTIONAL REGULATORY PROTEIN"/>
    <property type="match status" value="1"/>
</dbReference>
<comment type="subcellular location">
    <subcellularLocation>
        <location evidence="1">Nucleus</location>
    </subcellularLocation>
</comment>
<feature type="compositionally biased region" description="Low complexity" evidence="3">
    <location>
        <begin position="954"/>
        <end position="978"/>
    </location>
</feature>
<feature type="region of interest" description="Disordered" evidence="3">
    <location>
        <begin position="1014"/>
        <end position="1143"/>
    </location>
</feature>
<feature type="compositionally biased region" description="Basic residues" evidence="3">
    <location>
        <begin position="674"/>
        <end position="690"/>
    </location>
</feature>
<reference evidence="5" key="1">
    <citation type="submission" date="2020-05" db="EMBL/GenBank/DDBJ databases">
        <title>Mycena genomes resolve the evolution of fungal bioluminescence.</title>
        <authorList>
            <person name="Tsai I.J."/>
        </authorList>
    </citation>
    <scope>NUCLEOTIDE SEQUENCE</scope>
    <source>
        <strain evidence="5">CCC161011</strain>
    </source>
</reference>
<feature type="compositionally biased region" description="Basic and acidic residues" evidence="3">
    <location>
        <begin position="241"/>
        <end position="253"/>
    </location>
</feature>
<keyword evidence="6" id="KW-1185">Reference proteome</keyword>
<dbReference type="CDD" id="cd00067">
    <property type="entry name" value="GAL4"/>
    <property type="match status" value="1"/>
</dbReference>
<feature type="region of interest" description="Disordered" evidence="3">
    <location>
        <begin position="539"/>
        <end position="582"/>
    </location>
</feature>
<dbReference type="EMBL" id="JACAZI010000017">
    <property type="protein sequence ID" value="KAF7342058.1"/>
    <property type="molecule type" value="Genomic_DNA"/>
</dbReference>
<feature type="compositionally biased region" description="Basic and acidic residues" evidence="3">
    <location>
        <begin position="1343"/>
        <end position="1353"/>
    </location>
</feature>
<evidence type="ECO:0000313" key="6">
    <source>
        <dbReference type="Proteomes" id="UP000620124"/>
    </source>
</evidence>
<dbReference type="PANTHER" id="PTHR31001:SF81">
    <property type="entry name" value="ZN(II)2CYS6 TRANSCRIPTION FACTOR"/>
    <property type="match status" value="1"/>
</dbReference>
<feature type="region of interest" description="Disordered" evidence="3">
    <location>
        <begin position="1226"/>
        <end position="1283"/>
    </location>
</feature>
<dbReference type="SMART" id="SM00066">
    <property type="entry name" value="GAL4"/>
    <property type="match status" value="1"/>
</dbReference>
<keyword evidence="2" id="KW-0539">Nucleus</keyword>
<feature type="compositionally biased region" description="Low complexity" evidence="3">
    <location>
        <begin position="223"/>
        <end position="240"/>
    </location>
</feature>
<feature type="compositionally biased region" description="Polar residues" evidence="3">
    <location>
        <begin position="24"/>
        <end position="34"/>
    </location>
</feature>
<feature type="region of interest" description="Disordered" evidence="3">
    <location>
        <begin position="1308"/>
        <end position="1371"/>
    </location>
</feature>
<dbReference type="GO" id="GO:0008270">
    <property type="term" value="F:zinc ion binding"/>
    <property type="evidence" value="ECO:0007669"/>
    <property type="project" value="InterPro"/>
</dbReference>
<dbReference type="InterPro" id="IPR036864">
    <property type="entry name" value="Zn2-C6_fun-type_DNA-bd_sf"/>
</dbReference>
<feature type="compositionally biased region" description="Low complexity" evidence="3">
    <location>
        <begin position="112"/>
        <end position="134"/>
    </location>
</feature>
<proteinExistence type="predicted"/>
<protein>
    <submittedName>
        <fullName evidence="5">Fungal specific transcription</fullName>
    </submittedName>
</protein>
<dbReference type="Gene3D" id="4.10.240.10">
    <property type="entry name" value="Zn(2)-C6 fungal-type DNA-binding domain"/>
    <property type="match status" value="1"/>
</dbReference>
<feature type="region of interest" description="Disordered" evidence="3">
    <location>
        <begin position="1"/>
        <end position="34"/>
    </location>
</feature>
<dbReference type="PROSITE" id="PS00463">
    <property type="entry name" value="ZN2_CY6_FUNGAL_1"/>
    <property type="match status" value="1"/>
</dbReference>
<name>A0A8H7CNT0_9AGAR</name>
<dbReference type="SUPFAM" id="SSF57701">
    <property type="entry name" value="Zn2/Cys6 DNA-binding domain"/>
    <property type="match status" value="1"/>
</dbReference>
<sequence>MDPADDHDQGQGHHQQSQQQASSTNKSGSANPPQVRSRITVVCAECKRLKLKCDRRTPCGSCVKRDTVVRCIYSPAAAEKVDLHSLNNRLIHVEQWIQQFGAEGPPPLSTNAPTQAQGQPAASTSASTSQGQAPPAGPPPPTTALSVPLHTLHTACLAPLGIPQPSFPSSSAPHPKSAASSPAHAALARVGAAPFPYAWFEARAYGFLSALKASDSHSHLNGTSSKSTPTPDSTAAAKALAKAERRREKERNRERARAIFAGGAAAYAANGLPPLPQSLSSTLTLGSPFNTSAFAASSSQNYNNASSSQNMYNAGSNSYNDPYNSNNNVEFPPIHALAVSEDADADPDADLSADVSVDASDDGVHADGGDGEGDGEVDELDDGEEGGVRLRQPHPHPKSGIHDSGLAQRERSRRRGDARMAFFALLCAVLSLSPPSTTSSAASDEGVLEEEHDLARVAEKAAEEYFSGANAVSSESGEAEQEQADTDAVLAMWALGVGMMRKGGKGGEEAYVHFAKTIAHARVVGLDLPSSHTLSLSLSATSSSQQLSSQAQSKKRQRPHIKTEDGVEGMFLPSMGVDSRQGGEGRWARAMRARTWWAVVCGDLLAADALGVPPHVAFGSLPPSLTSPSSQDGEDADPLARGADWTEEGETNSEEAAQGGGREAVWGVGAIRAHSPRGARPPRARRRMSRRRGDSGVGGSRNDNLRPFPRGNAGYGGHGYATNGARARKGSGERWNAEVALLANRAVLRVWVGWLTWTPSSSSSSSAPPQAVFGAVDAAHKIVLACRAASASSDSKASLALLVSPPARALFDASVVCAWAALRHPAAVFAPGAKEGLGAALGVFASSGANANANDLFAAWTGRAEAVRVLEGLARRAGVANANAFGGAGVEIQNMNGPPGVVKINGLNVNVNVNGHHLNGHAQHAHLTPQQEHPPTPTGSLKRKHDAIGGGAVQVHPQNPHGHGHGQQQQHAHVQLNGHHQHQQVHQQHQHQHQQEIALEQAKPDKLSLALALKEKEREREREREMGKDREREREKKKRAGYPSVGIRVRPGSGKEGMASPVSPLRKSSLPSGNGKNAPSPLARTQDEAQMGYYPQQAQQAAQQQQQQHQHAQQQQVSSMDAYRSRSSSISQSDPRMQPPKEQHQVVAMEFTMPFSSGASSSVAAAAPGESGRWRVGLCAAQALQQQQGYAGDSASAAMYDLQPQRAGSYEDAYGSGAGSVGSPYGTGNSSASGPLSTASSPYTTTSASGGLSTPTFGGSGSGSTSGAQQNPSPPGYAPSPRFASQQPAYYAATYDAQGPFEHPLGMDGGMGYEGHGGGKAQLYEVKPLMEHHNPYQQQQQHHHLEQEPRHDMAWAPPDPPQAQYSQFGRY</sequence>
<feature type="domain" description="Zn(2)-C6 fungal-type" evidence="4">
    <location>
        <begin position="42"/>
        <end position="73"/>
    </location>
</feature>
<evidence type="ECO:0000256" key="1">
    <source>
        <dbReference type="ARBA" id="ARBA00004123"/>
    </source>
</evidence>
<feature type="compositionally biased region" description="Low complexity" evidence="3">
    <location>
        <begin position="1096"/>
        <end position="1133"/>
    </location>
</feature>
<evidence type="ECO:0000259" key="4">
    <source>
        <dbReference type="PROSITE" id="PS50048"/>
    </source>
</evidence>
<organism evidence="5 6">
    <name type="scientific">Mycena venus</name>
    <dbReference type="NCBI Taxonomy" id="2733690"/>
    <lineage>
        <taxon>Eukaryota</taxon>
        <taxon>Fungi</taxon>
        <taxon>Dikarya</taxon>
        <taxon>Basidiomycota</taxon>
        <taxon>Agaricomycotina</taxon>
        <taxon>Agaricomycetes</taxon>
        <taxon>Agaricomycetidae</taxon>
        <taxon>Agaricales</taxon>
        <taxon>Marasmiineae</taxon>
        <taxon>Mycenaceae</taxon>
        <taxon>Mycena</taxon>
    </lineage>
</organism>
<feature type="region of interest" description="Disordered" evidence="3">
    <location>
        <begin position="102"/>
        <end position="146"/>
    </location>
</feature>
<feature type="region of interest" description="Disordered" evidence="3">
    <location>
        <begin position="216"/>
        <end position="253"/>
    </location>
</feature>
<evidence type="ECO:0000256" key="2">
    <source>
        <dbReference type="ARBA" id="ARBA00023242"/>
    </source>
</evidence>
<dbReference type="OrthoDB" id="2269373at2759"/>
<dbReference type="InterPro" id="IPR050613">
    <property type="entry name" value="Sec_Metabolite_Reg"/>
</dbReference>
<dbReference type="Pfam" id="PF00172">
    <property type="entry name" value="Zn_clus"/>
    <property type="match status" value="1"/>
</dbReference>
<dbReference type="GO" id="GO:0005634">
    <property type="term" value="C:nucleus"/>
    <property type="evidence" value="ECO:0007669"/>
    <property type="project" value="UniProtKB-SubCell"/>
</dbReference>